<comment type="caution">
    <text evidence="1">The sequence shown here is derived from an EMBL/GenBank/DDBJ whole genome shotgun (WGS) entry which is preliminary data.</text>
</comment>
<evidence type="ECO:0000313" key="2">
    <source>
        <dbReference type="Proteomes" id="UP001430953"/>
    </source>
</evidence>
<name>A0AAW2FF46_9HYME</name>
<sequence length="194" mass="21841">MLLFRRLYAYVPIYKEPSEDGRNSEIADAKETRNPVLEPADSFIIGDEIIGALRGRTVHAESGADNQAARVAELRFVHRRVPADGGQTFVLPRQCHALRPQRHRRIIRLPGKRRQRSVACIIEAAQTFESMIGEGVQGSYYLQWMFNLKSKNARFQSALRARFRGSCMLLPPSMARGTRSPVRTSHCSVSCPGC</sequence>
<evidence type="ECO:0000313" key="1">
    <source>
        <dbReference type="EMBL" id="KAL0114478.1"/>
    </source>
</evidence>
<accession>A0AAW2FF46</accession>
<organism evidence="1 2">
    <name type="scientific">Cardiocondyla obscurior</name>
    <dbReference type="NCBI Taxonomy" id="286306"/>
    <lineage>
        <taxon>Eukaryota</taxon>
        <taxon>Metazoa</taxon>
        <taxon>Ecdysozoa</taxon>
        <taxon>Arthropoda</taxon>
        <taxon>Hexapoda</taxon>
        <taxon>Insecta</taxon>
        <taxon>Pterygota</taxon>
        <taxon>Neoptera</taxon>
        <taxon>Endopterygota</taxon>
        <taxon>Hymenoptera</taxon>
        <taxon>Apocrita</taxon>
        <taxon>Aculeata</taxon>
        <taxon>Formicoidea</taxon>
        <taxon>Formicidae</taxon>
        <taxon>Myrmicinae</taxon>
        <taxon>Cardiocondyla</taxon>
    </lineage>
</organism>
<dbReference type="Proteomes" id="UP001430953">
    <property type="component" value="Unassembled WGS sequence"/>
</dbReference>
<dbReference type="AlphaFoldDB" id="A0AAW2FF46"/>
<reference evidence="1 2" key="1">
    <citation type="submission" date="2023-03" db="EMBL/GenBank/DDBJ databases">
        <title>High recombination rates correlate with genetic variation in Cardiocondyla obscurior ants.</title>
        <authorList>
            <person name="Errbii M."/>
        </authorList>
    </citation>
    <scope>NUCLEOTIDE SEQUENCE [LARGE SCALE GENOMIC DNA]</scope>
    <source>
        <strain evidence="1">Alpha-2009</strain>
        <tissue evidence="1">Whole body</tissue>
    </source>
</reference>
<protein>
    <submittedName>
        <fullName evidence="1">Uncharacterized protein</fullName>
    </submittedName>
</protein>
<gene>
    <name evidence="1" type="ORF">PUN28_011619</name>
</gene>
<proteinExistence type="predicted"/>
<keyword evidence="2" id="KW-1185">Reference proteome</keyword>
<dbReference type="EMBL" id="JADYXP020000011">
    <property type="protein sequence ID" value="KAL0114478.1"/>
    <property type="molecule type" value="Genomic_DNA"/>
</dbReference>